<evidence type="ECO:0000313" key="5">
    <source>
        <dbReference type="RefSeq" id="XP_072848503.1"/>
    </source>
</evidence>
<dbReference type="InterPro" id="IPR011993">
    <property type="entry name" value="PH-like_dom_sf"/>
</dbReference>
<keyword evidence="2" id="KW-1133">Transmembrane helix</keyword>
<keyword evidence="2" id="KW-0472">Membrane</keyword>
<dbReference type="SMART" id="SM00568">
    <property type="entry name" value="GRAM"/>
    <property type="match status" value="1"/>
</dbReference>
<gene>
    <name evidence="5" type="primary">GRAMD2B</name>
</gene>
<dbReference type="PANTHER" id="PTHR46645">
    <property type="entry name" value="GRAM DOMAIN-CONTAINING PROTEIN 2B-RELATED"/>
    <property type="match status" value="1"/>
</dbReference>
<evidence type="ECO:0000313" key="4">
    <source>
        <dbReference type="Proteomes" id="UP001652642"/>
    </source>
</evidence>
<dbReference type="InterPro" id="IPR052633">
    <property type="entry name" value="GRAM_domain_protein_2B"/>
</dbReference>
<accession>A0ABM5FSW6</accession>
<proteinExistence type="predicted"/>
<sequence>MVRKRYSSDDSDVVYKSQPSLPKLSDEPSPLSPAESTGSVFISSESENGTEERRKSGKPSPGLSQMSSTDVEYAEDQKKVVASWSKTIVANTLLATDGKNNSKSERKKHVSNQFKANAHFHKLFLDVPIDEPLRQNFTCALQKEILYQGKLFISENWICFFSKVFGKDIKISIPVHSVTLIKKTRTALLVPNALVITTTSDRYIFVSFLSRDTAHKLLKSVCRHLENVSVGSSPNPSSPENNVRADHSPTLTLDFSADFSELDGIIHQHRQEMEESSSTGSQTSELERFQDYHIGETEAHLKPAKVDTKPLHTDGQSKYLCDDKVRNVSRNVPPNFTRFFYRLDYQRFFTVNHILILYAILVCMLIFSTFYMRYKIYILEEQLGSMASQINEHPVQECLGSSLHLNVDGFCEELTANLVKLEKIQRNLQKLLEDRE</sequence>
<dbReference type="GeneID" id="110077546"/>
<feature type="compositionally biased region" description="Polar residues" evidence="1">
    <location>
        <begin position="34"/>
        <end position="47"/>
    </location>
</feature>
<reference evidence="4" key="1">
    <citation type="submission" date="2025-05" db="UniProtKB">
        <authorList>
            <consortium name="RefSeq"/>
        </authorList>
    </citation>
    <scope>NUCLEOTIDE SEQUENCE [LARGE SCALE GENOMIC DNA]</scope>
</reference>
<dbReference type="InterPro" id="IPR004182">
    <property type="entry name" value="GRAM"/>
</dbReference>
<dbReference type="PANTHER" id="PTHR46645:SF2">
    <property type="entry name" value="GRAM DOMAIN-CONTAINING PROTEIN 2B"/>
    <property type="match status" value="1"/>
</dbReference>
<reference evidence="5" key="2">
    <citation type="submission" date="2025-08" db="UniProtKB">
        <authorList>
            <consortium name="RefSeq"/>
        </authorList>
    </citation>
    <scope>IDENTIFICATION</scope>
</reference>
<dbReference type="CDD" id="cd13220">
    <property type="entry name" value="PH-GRAM_GRAMDC"/>
    <property type="match status" value="1"/>
</dbReference>
<protein>
    <submittedName>
        <fullName evidence="5">GRAM domain-containing protein 2B isoform X1</fullName>
    </submittedName>
</protein>
<dbReference type="Proteomes" id="UP001652642">
    <property type="component" value="Chromosome 2"/>
</dbReference>
<organism evidence="4 5">
    <name type="scientific">Pogona vitticeps</name>
    <name type="common">central bearded dragon</name>
    <dbReference type="NCBI Taxonomy" id="103695"/>
    <lineage>
        <taxon>Eukaryota</taxon>
        <taxon>Metazoa</taxon>
        <taxon>Chordata</taxon>
        <taxon>Craniata</taxon>
        <taxon>Vertebrata</taxon>
        <taxon>Euteleostomi</taxon>
        <taxon>Lepidosauria</taxon>
        <taxon>Squamata</taxon>
        <taxon>Bifurcata</taxon>
        <taxon>Unidentata</taxon>
        <taxon>Episquamata</taxon>
        <taxon>Toxicofera</taxon>
        <taxon>Iguania</taxon>
        <taxon>Acrodonta</taxon>
        <taxon>Agamidae</taxon>
        <taxon>Amphibolurinae</taxon>
        <taxon>Pogona</taxon>
    </lineage>
</organism>
<keyword evidence="2" id="KW-0812">Transmembrane</keyword>
<name>A0ABM5FSW6_9SAUR</name>
<dbReference type="Gene3D" id="2.30.29.30">
    <property type="entry name" value="Pleckstrin-homology domain (PH domain)/Phosphotyrosine-binding domain (PTB)"/>
    <property type="match status" value="1"/>
</dbReference>
<keyword evidence="4" id="KW-1185">Reference proteome</keyword>
<evidence type="ECO:0000256" key="2">
    <source>
        <dbReference type="SAM" id="Phobius"/>
    </source>
</evidence>
<feature type="transmembrane region" description="Helical" evidence="2">
    <location>
        <begin position="355"/>
        <end position="374"/>
    </location>
</feature>
<dbReference type="Pfam" id="PF02893">
    <property type="entry name" value="GRAM"/>
    <property type="match status" value="1"/>
</dbReference>
<feature type="region of interest" description="Disordered" evidence="1">
    <location>
        <begin position="1"/>
        <end position="69"/>
    </location>
</feature>
<evidence type="ECO:0000256" key="1">
    <source>
        <dbReference type="SAM" id="MobiDB-lite"/>
    </source>
</evidence>
<dbReference type="RefSeq" id="XP_072848503.1">
    <property type="nucleotide sequence ID" value="XM_072992402.1"/>
</dbReference>
<feature type="domain" description="GRAM" evidence="3">
    <location>
        <begin position="118"/>
        <end position="185"/>
    </location>
</feature>
<evidence type="ECO:0000259" key="3">
    <source>
        <dbReference type="SMART" id="SM00568"/>
    </source>
</evidence>